<accession>A0A0F5L732</accession>
<organism evidence="1 2">
    <name type="scientific">Devosia soli</name>
    <dbReference type="NCBI Taxonomy" id="361041"/>
    <lineage>
        <taxon>Bacteria</taxon>
        <taxon>Pseudomonadati</taxon>
        <taxon>Pseudomonadota</taxon>
        <taxon>Alphaproteobacteria</taxon>
        <taxon>Hyphomicrobiales</taxon>
        <taxon>Devosiaceae</taxon>
        <taxon>Devosia</taxon>
    </lineage>
</organism>
<evidence type="ECO:0000313" key="1">
    <source>
        <dbReference type="EMBL" id="KKB77452.1"/>
    </source>
</evidence>
<dbReference type="EMBL" id="LAJG01000025">
    <property type="protein sequence ID" value="KKB77452.1"/>
    <property type="molecule type" value="Genomic_DNA"/>
</dbReference>
<evidence type="ECO:0000313" key="2">
    <source>
        <dbReference type="Proteomes" id="UP000033514"/>
    </source>
</evidence>
<dbReference type="Proteomes" id="UP000033514">
    <property type="component" value="Unassembled WGS sequence"/>
</dbReference>
<dbReference type="PATRIC" id="fig|361041.3.peg.2385"/>
<reference evidence="1 2" key="1">
    <citation type="submission" date="2015-03" db="EMBL/GenBank/DDBJ databases">
        <authorList>
            <person name="Hassan Y.I."/>
            <person name="Lepp D."/>
            <person name="Zhou T."/>
        </authorList>
    </citation>
    <scope>NUCLEOTIDE SEQUENCE [LARGE SCALE GENOMIC DNA]</scope>
    <source>
        <strain evidence="1 2">GH2-10</strain>
    </source>
</reference>
<proteinExistence type="predicted"/>
<dbReference type="AlphaFoldDB" id="A0A0F5L732"/>
<gene>
    <name evidence="1" type="ORF">VW35_14980</name>
</gene>
<keyword evidence="2" id="KW-1185">Reference proteome</keyword>
<dbReference type="STRING" id="361041.VW35_14980"/>
<protein>
    <submittedName>
        <fullName evidence="1">Uncharacterized protein</fullName>
    </submittedName>
</protein>
<name>A0A0F5L732_9HYPH</name>
<sequence>MRMGRFDGPRAGSAGADAADLIDTIDALESDMDLEEGTLIRALTAIIERRRRFAALRRDHDFRFR</sequence>
<comment type="caution">
    <text evidence="1">The sequence shown here is derived from an EMBL/GenBank/DDBJ whole genome shotgun (WGS) entry which is preliminary data.</text>
</comment>